<evidence type="ECO:0000313" key="1">
    <source>
        <dbReference type="EMBL" id="TWT43239.1"/>
    </source>
</evidence>
<sequence>MEIDDPIVAFIGESNLEAIQVAQMLIDQGLSAHAEADESVVGLWAFGKLPQIHQPRVWIGKKDQEEARDILATYEQKKRERRKNAMAAGDATVEALCEECGKSSTYPSKFSGTVQECRHCRANLDVGEFDWPYDDPEAIESADEE</sequence>
<reference evidence="1 2" key="1">
    <citation type="submission" date="2019-02" db="EMBL/GenBank/DDBJ databases">
        <title>Deep-cultivation of Planctomycetes and their phenomic and genomic characterization uncovers novel biology.</title>
        <authorList>
            <person name="Wiegand S."/>
            <person name="Jogler M."/>
            <person name="Boedeker C."/>
            <person name="Pinto D."/>
            <person name="Vollmers J."/>
            <person name="Rivas-Marin E."/>
            <person name="Kohn T."/>
            <person name="Peeters S.H."/>
            <person name="Heuer A."/>
            <person name="Rast P."/>
            <person name="Oberbeckmann S."/>
            <person name="Bunk B."/>
            <person name="Jeske O."/>
            <person name="Meyerdierks A."/>
            <person name="Storesund J.E."/>
            <person name="Kallscheuer N."/>
            <person name="Luecker S."/>
            <person name="Lage O.M."/>
            <person name="Pohl T."/>
            <person name="Merkel B.J."/>
            <person name="Hornburger P."/>
            <person name="Mueller R.-W."/>
            <person name="Bruemmer F."/>
            <person name="Labrenz M."/>
            <person name="Spormann A.M."/>
            <person name="Op Den Camp H."/>
            <person name="Overmann J."/>
            <person name="Amann R."/>
            <person name="Jetten M.S.M."/>
            <person name="Mascher T."/>
            <person name="Medema M.H."/>
            <person name="Devos D.P."/>
            <person name="Kaster A.-K."/>
            <person name="Ovreas L."/>
            <person name="Rohde M."/>
            <person name="Galperin M.Y."/>
            <person name="Jogler C."/>
        </authorList>
    </citation>
    <scope>NUCLEOTIDE SEQUENCE [LARGE SCALE GENOMIC DNA]</scope>
    <source>
        <strain evidence="1 2">Pla111</strain>
    </source>
</reference>
<gene>
    <name evidence="1" type="ORF">Pla111_21890</name>
</gene>
<dbReference type="EMBL" id="SJPH01000004">
    <property type="protein sequence ID" value="TWT43239.1"/>
    <property type="molecule type" value="Genomic_DNA"/>
</dbReference>
<comment type="caution">
    <text evidence="1">The sequence shown here is derived from an EMBL/GenBank/DDBJ whole genome shotgun (WGS) entry which is preliminary data.</text>
</comment>
<proteinExistence type="predicted"/>
<evidence type="ECO:0008006" key="3">
    <source>
        <dbReference type="Google" id="ProtNLM"/>
    </source>
</evidence>
<keyword evidence="2" id="KW-1185">Reference proteome</keyword>
<protein>
    <recommendedName>
        <fullName evidence="3">DUF2007 domain-containing protein</fullName>
    </recommendedName>
</protein>
<name>A0A5C5VZL3_9BACT</name>
<dbReference type="RefSeq" id="WP_146574206.1">
    <property type="nucleotide sequence ID" value="NZ_SJPH01000004.1"/>
</dbReference>
<dbReference type="OrthoDB" id="288709at2"/>
<dbReference type="Proteomes" id="UP000318995">
    <property type="component" value="Unassembled WGS sequence"/>
</dbReference>
<accession>A0A5C5VZL3</accession>
<evidence type="ECO:0000313" key="2">
    <source>
        <dbReference type="Proteomes" id="UP000318995"/>
    </source>
</evidence>
<dbReference type="AlphaFoldDB" id="A0A5C5VZL3"/>
<organism evidence="1 2">
    <name type="scientific">Botrimarina hoheduenensis</name>
    <dbReference type="NCBI Taxonomy" id="2528000"/>
    <lineage>
        <taxon>Bacteria</taxon>
        <taxon>Pseudomonadati</taxon>
        <taxon>Planctomycetota</taxon>
        <taxon>Planctomycetia</taxon>
        <taxon>Pirellulales</taxon>
        <taxon>Lacipirellulaceae</taxon>
        <taxon>Botrimarina</taxon>
    </lineage>
</organism>